<dbReference type="Proteomes" id="UP000651057">
    <property type="component" value="Unassembled WGS sequence"/>
</dbReference>
<organism evidence="1 2">
    <name type="scientific">Aquimarina mytili</name>
    <dbReference type="NCBI Taxonomy" id="874423"/>
    <lineage>
        <taxon>Bacteria</taxon>
        <taxon>Pseudomonadati</taxon>
        <taxon>Bacteroidota</taxon>
        <taxon>Flavobacteriia</taxon>
        <taxon>Flavobacteriales</taxon>
        <taxon>Flavobacteriaceae</taxon>
        <taxon>Aquimarina</taxon>
    </lineage>
</organism>
<dbReference type="AlphaFoldDB" id="A0A936ZVC4"/>
<dbReference type="InterPro" id="IPR046037">
    <property type="entry name" value="DUF5995"/>
</dbReference>
<name>A0A936ZVC4_9FLAO</name>
<proteinExistence type="predicted"/>
<dbReference type="Pfam" id="PF19458">
    <property type="entry name" value="DUF5995"/>
    <property type="match status" value="1"/>
</dbReference>
<protein>
    <submittedName>
        <fullName evidence="1">Uncharacterized protein</fullName>
    </submittedName>
</protein>
<dbReference type="RefSeq" id="WP_201917363.1">
    <property type="nucleotide sequence ID" value="NZ_BAABAX010000023.1"/>
</dbReference>
<comment type="caution">
    <text evidence="1">The sequence shown here is derived from an EMBL/GenBank/DDBJ whole genome shotgun (WGS) entry which is preliminary data.</text>
</comment>
<evidence type="ECO:0000313" key="2">
    <source>
        <dbReference type="Proteomes" id="UP000651057"/>
    </source>
</evidence>
<reference evidence="1" key="1">
    <citation type="submission" date="2021-01" db="EMBL/GenBank/DDBJ databases">
        <authorList>
            <person name="Zhong Y.L."/>
        </authorList>
    </citation>
    <scope>NUCLEOTIDE SEQUENCE</scope>
    <source>
        <strain evidence="1">KCTC 23302</strain>
    </source>
</reference>
<dbReference type="EMBL" id="JAERQJ010000002">
    <property type="protein sequence ID" value="MBL0682881.1"/>
    <property type="molecule type" value="Genomic_DNA"/>
</dbReference>
<gene>
    <name evidence="1" type="ORF">JJQ60_05080</name>
</gene>
<keyword evidence="2" id="KW-1185">Reference proteome</keyword>
<sequence length="459" mass="51869">MQSDTNLESLVINPVSIDQAIKKLESIIQWSIDHSNRVGYFTSLYLRVTQTVKSKIGTGYFDNDERLEKLDVQFAARYFKVVEQFQNNDPGLPKAWAIAFNAIHNDELLIVQHLLLAMNPHINIDLGAAAAEIAPGDAIHDLHDDFQKVNTILSSIMPTVLDELSALSPLLHLLEDITEQKEEAIINFSMKVARDFAWKLAVELAPLSEPDKQVIIEHKNIGIAKLGEKIIEPGFMAESILKIIKAVEIKNVDQIIDTLNAGNELYELTEQHDVILSPEALQKAPNQIYYFQTAMGTWTGDFNFKIKSWSKMFGASISWKNKMLLTMMGLFQKIIGNATIKSIITTFPNQGKAGVAKNDFRIHRGWFTLFVSKEDYILSPNGKGVAVDAHVRFGPFSFFFKEHDVYPAVIYENGFKALYHIDLLGTKFIGDYTVRADQKQVYSVLENDWAKAEETLNKQ</sequence>
<evidence type="ECO:0000313" key="1">
    <source>
        <dbReference type="EMBL" id="MBL0682881.1"/>
    </source>
</evidence>
<accession>A0A936ZVC4</accession>